<accession>A0A5B7JBN3</accession>
<dbReference type="EMBL" id="VSRR010084085">
    <property type="protein sequence ID" value="MPC90358.1"/>
    <property type="molecule type" value="Genomic_DNA"/>
</dbReference>
<keyword evidence="2" id="KW-1185">Reference proteome</keyword>
<proteinExistence type="predicted"/>
<evidence type="ECO:0000313" key="2">
    <source>
        <dbReference type="Proteomes" id="UP000324222"/>
    </source>
</evidence>
<sequence length="72" mass="8078">MYTNHQTNFKNTGLKVINTVCPSTSLHGSHLTHAPDSLSFLALTLSHHHHHLLPSHHLAARQRRLCLPPFVS</sequence>
<reference evidence="1 2" key="1">
    <citation type="submission" date="2019-05" db="EMBL/GenBank/DDBJ databases">
        <title>Another draft genome of Portunus trituberculatus and its Hox gene families provides insights of decapod evolution.</title>
        <authorList>
            <person name="Jeong J.-H."/>
            <person name="Song I."/>
            <person name="Kim S."/>
            <person name="Choi T."/>
            <person name="Kim D."/>
            <person name="Ryu S."/>
            <person name="Kim W."/>
        </authorList>
    </citation>
    <scope>NUCLEOTIDE SEQUENCE [LARGE SCALE GENOMIC DNA]</scope>
    <source>
        <tissue evidence="1">Muscle</tissue>
    </source>
</reference>
<name>A0A5B7JBN3_PORTR</name>
<gene>
    <name evidence="1" type="ORF">E2C01_085339</name>
</gene>
<dbReference type="AlphaFoldDB" id="A0A5B7JBN3"/>
<organism evidence="1 2">
    <name type="scientific">Portunus trituberculatus</name>
    <name type="common">Swimming crab</name>
    <name type="synonym">Neptunus trituberculatus</name>
    <dbReference type="NCBI Taxonomy" id="210409"/>
    <lineage>
        <taxon>Eukaryota</taxon>
        <taxon>Metazoa</taxon>
        <taxon>Ecdysozoa</taxon>
        <taxon>Arthropoda</taxon>
        <taxon>Crustacea</taxon>
        <taxon>Multicrustacea</taxon>
        <taxon>Malacostraca</taxon>
        <taxon>Eumalacostraca</taxon>
        <taxon>Eucarida</taxon>
        <taxon>Decapoda</taxon>
        <taxon>Pleocyemata</taxon>
        <taxon>Brachyura</taxon>
        <taxon>Eubrachyura</taxon>
        <taxon>Portunoidea</taxon>
        <taxon>Portunidae</taxon>
        <taxon>Portuninae</taxon>
        <taxon>Portunus</taxon>
    </lineage>
</organism>
<protein>
    <submittedName>
        <fullName evidence="1">Uncharacterized protein</fullName>
    </submittedName>
</protein>
<dbReference type="Proteomes" id="UP000324222">
    <property type="component" value="Unassembled WGS sequence"/>
</dbReference>
<evidence type="ECO:0000313" key="1">
    <source>
        <dbReference type="EMBL" id="MPC90358.1"/>
    </source>
</evidence>
<comment type="caution">
    <text evidence="1">The sequence shown here is derived from an EMBL/GenBank/DDBJ whole genome shotgun (WGS) entry which is preliminary data.</text>
</comment>